<accession>A0A1B7LDE0</accession>
<keyword evidence="3" id="KW-1185">Reference proteome</keyword>
<dbReference type="PANTHER" id="PTHR35601:SF1">
    <property type="entry name" value="TOXIN RELE"/>
    <property type="match status" value="1"/>
</dbReference>
<evidence type="ECO:0000313" key="2">
    <source>
        <dbReference type="EMBL" id="OAT81125.1"/>
    </source>
</evidence>
<comment type="caution">
    <text evidence="2">The sequence shown here is derived from an EMBL/GenBank/DDBJ whole genome shotgun (WGS) entry which is preliminary data.</text>
</comment>
<gene>
    <name evidence="2" type="ORF">A6M21_12005</name>
</gene>
<dbReference type="Proteomes" id="UP000078532">
    <property type="component" value="Unassembled WGS sequence"/>
</dbReference>
<organism evidence="2 3">
    <name type="scientific">Desulfotomaculum copahuensis</name>
    <dbReference type="NCBI Taxonomy" id="1838280"/>
    <lineage>
        <taxon>Bacteria</taxon>
        <taxon>Bacillati</taxon>
        <taxon>Bacillota</taxon>
        <taxon>Clostridia</taxon>
        <taxon>Eubacteriales</taxon>
        <taxon>Desulfotomaculaceae</taxon>
        <taxon>Desulfotomaculum</taxon>
    </lineage>
</organism>
<reference evidence="2 3" key="1">
    <citation type="submission" date="2016-04" db="EMBL/GenBank/DDBJ databases">
        <authorList>
            <person name="Evans L.H."/>
            <person name="Alamgir A."/>
            <person name="Owens N."/>
            <person name="Weber N.D."/>
            <person name="Virtaneva K."/>
            <person name="Barbian K."/>
            <person name="Babar A."/>
            <person name="Rosenke K."/>
        </authorList>
    </citation>
    <scope>NUCLEOTIDE SEQUENCE [LARGE SCALE GENOMIC DNA]</scope>
    <source>
        <strain evidence="2 3">LMa1</strain>
    </source>
</reference>
<proteinExistence type="inferred from homology"/>
<dbReference type="PANTHER" id="PTHR35601">
    <property type="entry name" value="TOXIN RELE"/>
    <property type="match status" value="1"/>
</dbReference>
<evidence type="ECO:0008006" key="4">
    <source>
        <dbReference type="Google" id="ProtNLM"/>
    </source>
</evidence>
<dbReference type="InterPro" id="IPR035093">
    <property type="entry name" value="RelE/ParE_toxin_dom_sf"/>
</dbReference>
<dbReference type="Gene3D" id="3.30.2310.20">
    <property type="entry name" value="RelE-like"/>
    <property type="match status" value="1"/>
</dbReference>
<dbReference type="InterPro" id="IPR031552">
    <property type="entry name" value="ParE-like_toxin"/>
</dbReference>
<dbReference type="STRING" id="1838280.A6M21_12005"/>
<dbReference type="SUPFAM" id="SSF143011">
    <property type="entry name" value="RelE-like"/>
    <property type="match status" value="1"/>
</dbReference>
<dbReference type="EMBL" id="LYVF01000168">
    <property type="protein sequence ID" value="OAT81125.1"/>
    <property type="molecule type" value="Genomic_DNA"/>
</dbReference>
<dbReference type="AlphaFoldDB" id="A0A1B7LDE0"/>
<evidence type="ECO:0000256" key="1">
    <source>
        <dbReference type="ARBA" id="ARBA00006226"/>
    </source>
</evidence>
<dbReference type="RefSeq" id="WP_066669163.1">
    <property type="nucleotide sequence ID" value="NZ_LYVF01000168.1"/>
</dbReference>
<sequence length="96" mass="11495">MKKNYEVRLSKGAVKDLKKMETALRDFIYSKIYEIAEDPYKNERLSGSFKELRSQHSKFRGVEYRVIYYIDEQGRLIIIALVGSRENIYKELVRRL</sequence>
<name>A0A1B7LDE0_9FIRM</name>
<evidence type="ECO:0000313" key="3">
    <source>
        <dbReference type="Proteomes" id="UP000078532"/>
    </source>
</evidence>
<dbReference type="OrthoDB" id="82378at2"/>
<dbReference type="Pfam" id="PF15781">
    <property type="entry name" value="ParE-like_toxin"/>
    <property type="match status" value="1"/>
</dbReference>
<comment type="similarity">
    <text evidence="1">Belongs to the RelE toxin family.</text>
</comment>
<protein>
    <recommendedName>
        <fullName evidence="4">Plasmid stabilization protein</fullName>
    </recommendedName>
</protein>